<comment type="caution">
    <text evidence="1">The sequence shown here is derived from an EMBL/GenBank/DDBJ whole genome shotgun (WGS) entry which is preliminary data.</text>
</comment>
<evidence type="ECO:0000313" key="1">
    <source>
        <dbReference type="EMBL" id="GAG19827.1"/>
    </source>
</evidence>
<protein>
    <submittedName>
        <fullName evidence="1">Uncharacterized protein</fullName>
    </submittedName>
</protein>
<proteinExistence type="predicted"/>
<sequence>YVLWRWNYGEARVPFDEARKLAQSCGVDLAREWGRRGFVHKEREFVHLLGPQRRKLDDLEKEDARELIDVLHRVLLLWEKGRREELVQTLVTSGYGRSEAFYRVAQAVSETLPNDSKEKKLLDGFLVGRERVREEVGRAAQQGRLL</sequence>
<name>X0W9B4_9ZZZZ</name>
<reference evidence="1" key="1">
    <citation type="journal article" date="2014" name="Front. Microbiol.">
        <title>High frequency of phylogenetically diverse reductive dehalogenase-homologous genes in deep subseafloor sedimentary metagenomes.</title>
        <authorList>
            <person name="Kawai M."/>
            <person name="Futagami T."/>
            <person name="Toyoda A."/>
            <person name="Takaki Y."/>
            <person name="Nishi S."/>
            <person name="Hori S."/>
            <person name="Arai W."/>
            <person name="Tsubouchi T."/>
            <person name="Morono Y."/>
            <person name="Uchiyama I."/>
            <person name="Ito T."/>
            <person name="Fujiyama A."/>
            <person name="Inagaki F."/>
            <person name="Takami H."/>
        </authorList>
    </citation>
    <scope>NUCLEOTIDE SEQUENCE</scope>
    <source>
        <strain evidence="1">Expedition CK06-06</strain>
    </source>
</reference>
<feature type="non-terminal residue" evidence="1">
    <location>
        <position position="1"/>
    </location>
</feature>
<dbReference type="EMBL" id="BARS01038193">
    <property type="protein sequence ID" value="GAG19827.1"/>
    <property type="molecule type" value="Genomic_DNA"/>
</dbReference>
<organism evidence="1">
    <name type="scientific">marine sediment metagenome</name>
    <dbReference type="NCBI Taxonomy" id="412755"/>
    <lineage>
        <taxon>unclassified sequences</taxon>
        <taxon>metagenomes</taxon>
        <taxon>ecological metagenomes</taxon>
    </lineage>
</organism>
<dbReference type="AlphaFoldDB" id="X0W9B4"/>
<accession>X0W9B4</accession>
<gene>
    <name evidence="1" type="ORF">S01H1_58465</name>
</gene>